<reference evidence="3" key="1">
    <citation type="submission" date="2020-09" db="EMBL/GenBank/DDBJ databases">
        <title>Genome-Enabled Discovery of Anthraquinone Biosynthesis in Senna tora.</title>
        <authorList>
            <person name="Kang S.-H."/>
            <person name="Pandey R.P."/>
            <person name="Lee C.-M."/>
            <person name="Sim J.-S."/>
            <person name="Jeong J.-T."/>
            <person name="Choi B.-S."/>
            <person name="Jung M."/>
            <person name="Ginzburg D."/>
            <person name="Zhao K."/>
            <person name="Won S.Y."/>
            <person name="Oh T.-J."/>
            <person name="Yu Y."/>
            <person name="Kim N.-H."/>
            <person name="Lee O.R."/>
            <person name="Lee T.-H."/>
            <person name="Bashyal P."/>
            <person name="Kim T.-S."/>
            <person name="Lee W.-H."/>
            <person name="Kawkins C."/>
            <person name="Kim C.-K."/>
            <person name="Kim J.S."/>
            <person name="Ahn B.O."/>
            <person name="Rhee S.Y."/>
            <person name="Sohng J.K."/>
        </authorList>
    </citation>
    <scope>NUCLEOTIDE SEQUENCE</scope>
    <source>
        <tissue evidence="3">Leaf</tissue>
    </source>
</reference>
<evidence type="ECO:0000313" key="4">
    <source>
        <dbReference type="Proteomes" id="UP000634136"/>
    </source>
</evidence>
<dbReference type="AlphaFoldDB" id="A0A834SYX1"/>
<dbReference type="InterPro" id="IPR029472">
    <property type="entry name" value="Copia-like_N"/>
</dbReference>
<dbReference type="Pfam" id="PF14244">
    <property type="entry name" value="Retrotran_gag_3"/>
    <property type="match status" value="1"/>
</dbReference>
<feature type="region of interest" description="Disordered" evidence="1">
    <location>
        <begin position="1"/>
        <end position="29"/>
    </location>
</feature>
<sequence>MATEQTRTDRNDHGSQQNKRPTWMLNNSDQPGVPLVTSPLIGPNYIAWSIAFHTALEAKQKSWITSSISKEISESLIHRGTSLALWKELEERFGMSCGLQLYHVQREMAKTEQGSDSITKYWNRLHR</sequence>
<dbReference type="PANTHER" id="PTHR37610">
    <property type="entry name" value="CCHC-TYPE DOMAIN-CONTAINING PROTEIN"/>
    <property type="match status" value="1"/>
</dbReference>
<feature type="domain" description="Retrotransposon Copia-like N-terminal" evidence="2">
    <location>
        <begin position="27"/>
        <end position="69"/>
    </location>
</feature>
<dbReference type="PANTHER" id="PTHR37610:SF6">
    <property type="entry name" value="GAG-POLYPEPTIDE OF LTR COPIA-TYPE-RELATED"/>
    <property type="match status" value="1"/>
</dbReference>
<accession>A0A834SYX1</accession>
<evidence type="ECO:0000313" key="3">
    <source>
        <dbReference type="EMBL" id="KAF7811485.1"/>
    </source>
</evidence>
<gene>
    <name evidence="3" type="ORF">G2W53_032461</name>
</gene>
<feature type="compositionally biased region" description="Polar residues" evidence="1">
    <location>
        <begin position="14"/>
        <end position="29"/>
    </location>
</feature>
<dbReference type="Proteomes" id="UP000634136">
    <property type="component" value="Unassembled WGS sequence"/>
</dbReference>
<keyword evidence="4" id="KW-1185">Reference proteome</keyword>
<proteinExistence type="predicted"/>
<name>A0A834SYX1_9FABA</name>
<evidence type="ECO:0000256" key="1">
    <source>
        <dbReference type="SAM" id="MobiDB-lite"/>
    </source>
</evidence>
<comment type="caution">
    <text evidence="3">The sequence shown here is derived from an EMBL/GenBank/DDBJ whole genome shotgun (WGS) entry which is preliminary data.</text>
</comment>
<dbReference type="EMBL" id="JAAIUW010000010">
    <property type="protein sequence ID" value="KAF7811485.1"/>
    <property type="molecule type" value="Genomic_DNA"/>
</dbReference>
<organism evidence="3 4">
    <name type="scientific">Senna tora</name>
    <dbReference type="NCBI Taxonomy" id="362788"/>
    <lineage>
        <taxon>Eukaryota</taxon>
        <taxon>Viridiplantae</taxon>
        <taxon>Streptophyta</taxon>
        <taxon>Embryophyta</taxon>
        <taxon>Tracheophyta</taxon>
        <taxon>Spermatophyta</taxon>
        <taxon>Magnoliopsida</taxon>
        <taxon>eudicotyledons</taxon>
        <taxon>Gunneridae</taxon>
        <taxon>Pentapetalae</taxon>
        <taxon>rosids</taxon>
        <taxon>fabids</taxon>
        <taxon>Fabales</taxon>
        <taxon>Fabaceae</taxon>
        <taxon>Caesalpinioideae</taxon>
        <taxon>Cassia clade</taxon>
        <taxon>Senna</taxon>
    </lineage>
</organism>
<protein>
    <recommendedName>
        <fullName evidence="2">Retrotransposon Copia-like N-terminal domain-containing protein</fullName>
    </recommendedName>
</protein>
<evidence type="ECO:0000259" key="2">
    <source>
        <dbReference type="Pfam" id="PF14244"/>
    </source>
</evidence>
<feature type="compositionally biased region" description="Basic and acidic residues" evidence="1">
    <location>
        <begin position="1"/>
        <end position="13"/>
    </location>
</feature>